<reference evidence="2 3" key="1">
    <citation type="submission" date="2018-08" db="EMBL/GenBank/DDBJ databases">
        <title>Recombination of ecologically and evolutionarily significant loci maintains genetic cohesion in the Pseudomonas syringae species complex.</title>
        <authorList>
            <person name="Dillon M."/>
            <person name="Thakur S."/>
            <person name="Almeida R.N.D."/>
            <person name="Weir B.S."/>
            <person name="Guttman D.S."/>
        </authorList>
    </citation>
    <scope>NUCLEOTIDE SEQUENCE [LARGE SCALE GENOMIC DNA]</scope>
    <source>
        <strain evidence="2 3">ICMP 19198</strain>
    </source>
</reference>
<evidence type="ECO:0000256" key="1">
    <source>
        <dbReference type="SAM" id="MobiDB-lite"/>
    </source>
</evidence>
<dbReference type="Proteomes" id="UP000281806">
    <property type="component" value="Unassembled WGS sequence"/>
</dbReference>
<proteinExistence type="predicted"/>
<evidence type="ECO:0000313" key="3">
    <source>
        <dbReference type="Proteomes" id="UP000281806"/>
    </source>
</evidence>
<dbReference type="AlphaFoldDB" id="A0A7Z6UKP2"/>
<evidence type="ECO:0000313" key="2">
    <source>
        <dbReference type="EMBL" id="RMR60976.1"/>
    </source>
</evidence>
<feature type="region of interest" description="Disordered" evidence="1">
    <location>
        <begin position="1"/>
        <end position="24"/>
    </location>
</feature>
<gene>
    <name evidence="2" type="ORF">ALP83_200052</name>
</gene>
<organism evidence="2 3">
    <name type="scientific">Pseudomonas syringae pv. actinidiae</name>
    <dbReference type="NCBI Taxonomy" id="103796"/>
    <lineage>
        <taxon>Bacteria</taxon>
        <taxon>Pseudomonadati</taxon>
        <taxon>Pseudomonadota</taxon>
        <taxon>Gammaproteobacteria</taxon>
        <taxon>Pseudomonadales</taxon>
        <taxon>Pseudomonadaceae</taxon>
        <taxon>Pseudomonas</taxon>
        <taxon>Pseudomonas syringae</taxon>
    </lineage>
</organism>
<accession>A0A7Z6UKP2</accession>
<protein>
    <submittedName>
        <fullName evidence="2">Uncharacterized protein</fullName>
    </submittedName>
</protein>
<comment type="caution">
    <text evidence="2">The sequence shown here is derived from an EMBL/GenBank/DDBJ whole genome shotgun (WGS) entry which is preliminary data.</text>
</comment>
<dbReference type="EMBL" id="RBRZ01000021">
    <property type="protein sequence ID" value="RMR60976.1"/>
    <property type="molecule type" value="Genomic_DNA"/>
</dbReference>
<name>A0A7Z6UKP2_PSESF</name>
<sequence length="70" mass="7789">MTRIERSKVQDASGCAPKMNPETTAEEWYSKAENSGGKFLAPQRKLANEKPKGETIAYSDLLKSWEAGKK</sequence>